<dbReference type="InterPro" id="IPR011990">
    <property type="entry name" value="TPR-like_helical_dom_sf"/>
</dbReference>
<comment type="caution">
    <text evidence="8">The sequence shown here is derived from an EMBL/GenBank/DDBJ whole genome shotgun (WGS) entry which is preliminary data.</text>
</comment>
<accession>A0A8S2DGM3</accession>
<dbReference type="InterPro" id="IPR019734">
    <property type="entry name" value="TPR_rpt"/>
</dbReference>
<dbReference type="AlphaFoldDB" id="A0A8S2DGM3"/>
<evidence type="ECO:0000256" key="5">
    <source>
        <dbReference type="SAM" id="Coils"/>
    </source>
</evidence>
<feature type="coiled-coil region" evidence="5">
    <location>
        <begin position="680"/>
        <end position="732"/>
    </location>
</feature>
<dbReference type="GO" id="GO:0004190">
    <property type="term" value="F:aspartic-type endopeptidase activity"/>
    <property type="evidence" value="ECO:0007669"/>
    <property type="project" value="UniProtKB-KW"/>
</dbReference>
<dbReference type="Gene3D" id="1.25.40.10">
    <property type="entry name" value="Tetratricopeptide repeat domain"/>
    <property type="match status" value="2"/>
</dbReference>
<feature type="active site" evidence="2">
    <location>
        <position position="60"/>
    </location>
</feature>
<evidence type="ECO:0000313" key="9">
    <source>
        <dbReference type="EMBL" id="CAF3734840.1"/>
    </source>
</evidence>
<keyword evidence="4" id="KW-0064">Aspartyl protease</keyword>
<dbReference type="EMBL" id="CAJNOK010005153">
    <property type="protein sequence ID" value="CAF0962069.1"/>
    <property type="molecule type" value="Genomic_DNA"/>
</dbReference>
<organism evidence="8 10">
    <name type="scientific">Didymodactylos carnosus</name>
    <dbReference type="NCBI Taxonomy" id="1234261"/>
    <lineage>
        <taxon>Eukaryota</taxon>
        <taxon>Metazoa</taxon>
        <taxon>Spiralia</taxon>
        <taxon>Gnathifera</taxon>
        <taxon>Rotifera</taxon>
        <taxon>Eurotatoria</taxon>
        <taxon>Bdelloidea</taxon>
        <taxon>Philodinida</taxon>
        <taxon>Philodinidae</taxon>
        <taxon>Didymodactylos</taxon>
    </lineage>
</organism>
<feature type="region of interest" description="Disordered" evidence="6">
    <location>
        <begin position="366"/>
        <end position="392"/>
    </location>
</feature>
<dbReference type="Proteomes" id="UP000682733">
    <property type="component" value="Unassembled WGS sequence"/>
</dbReference>
<dbReference type="PROSITE" id="PS51767">
    <property type="entry name" value="PEPTIDASE_A1"/>
    <property type="match status" value="1"/>
</dbReference>
<dbReference type="Pfam" id="PF13424">
    <property type="entry name" value="TPR_12"/>
    <property type="match status" value="2"/>
</dbReference>
<gene>
    <name evidence="8" type="ORF">OVA965_LOCUS12688</name>
    <name evidence="9" type="ORF">TMI583_LOCUS12694</name>
</gene>
<dbReference type="GO" id="GO:0006508">
    <property type="term" value="P:proteolysis"/>
    <property type="evidence" value="ECO:0007669"/>
    <property type="project" value="UniProtKB-KW"/>
</dbReference>
<dbReference type="InterPro" id="IPR033121">
    <property type="entry name" value="PEPTIDASE_A1"/>
</dbReference>
<evidence type="ECO:0000256" key="6">
    <source>
        <dbReference type="SAM" id="MobiDB-lite"/>
    </source>
</evidence>
<dbReference type="FunFam" id="2.40.70.10:FF:000008">
    <property type="entry name" value="Cathepsin D"/>
    <property type="match status" value="1"/>
</dbReference>
<feature type="disulfide bond" evidence="3">
    <location>
        <begin position="214"/>
        <end position="220"/>
    </location>
</feature>
<comment type="similarity">
    <text evidence="1 4">Belongs to the peptidase A1 family.</text>
</comment>
<keyword evidence="5" id="KW-0175">Coiled coil</keyword>
<name>A0A8S2DGM3_9BILA</name>
<keyword evidence="4" id="KW-0378">Hydrolase</keyword>
<dbReference type="PROSITE" id="PS00141">
    <property type="entry name" value="ASP_PROTEASE"/>
    <property type="match status" value="2"/>
</dbReference>
<evidence type="ECO:0000259" key="7">
    <source>
        <dbReference type="PROSITE" id="PS51767"/>
    </source>
</evidence>
<dbReference type="PRINTS" id="PR00792">
    <property type="entry name" value="PEPSIN"/>
</dbReference>
<evidence type="ECO:0000313" key="8">
    <source>
        <dbReference type="EMBL" id="CAF0962069.1"/>
    </source>
</evidence>
<dbReference type="SMART" id="SM00028">
    <property type="entry name" value="TPR"/>
    <property type="match status" value="5"/>
</dbReference>
<feature type="domain" description="Peptidase A1" evidence="7">
    <location>
        <begin position="42"/>
        <end position="341"/>
    </location>
</feature>
<sequence length="924" mass="105201">MINRVALPDVIPVKRQFDNEQVKISEKLVGNEEIINQQNVFWTGTISIGTPPQNFIIDFDTGSSDLWVPSTSCTGSSCSEYICDEYYRIHFASSLPLICIDNKNKYNSAYSSTYRANGSPFSITYGDGTYATGHFDNDTVAFGGLQVQNQVFAEATHESGFVGDINDGMLGLGYQKISNGEAPIFYNMWAQNLIPQALFSFYFDPISVGEQTFCTSNVNCSAIADTGTTLIVGPNAQVQALNRYLGGTYDRSSGYWIIPCMNRSTSYYQNVTFTIAGQTFTLNVLQYVVVWGQTGAWTCGLVFTNASITDLYGNPIWILGDYFLVRYYSIFNLQTNQVGFAKSISYNVLNSWYYDRTLFPTVTTPTTAASTTTSTGTTTSTTTSTTLSTSSTLSTTTLPNGITLTTTAASTMTSTGTTTMKFHFGLRESHTYDIQPKACKLWMSHVKQVELPQSLTIFFMVCNTFGREIVSFLINELSLSPVLKVYIYYNSAEEKTEDMEWIKQYDVICSVTTNIYDTITEIFNDLKQQRALEKMKSMPSSSSMPMLFYTTEKSSSELNGTFLWHQLLIEILVQMEKKDSDRQELIELCKRAYATDTSELEKIEDFEKNYTSGDAILWYTKDTCLYRLLNKALRTQDIDTLFTFRCFITDLYHQMKYLHDNSTCTIDRVYRYQLISPEELNNLRNSIGQLKANLNKEEKLNLNSLGYVLYDMGEYEKALKCLQRQLNELNGEISMSTACCYQGLGIVAFKLDDYDLANEYFKKSFTIYQLLSNHDKFLFSTYVNWALLNVEKVNYDTALEYYDRSLEILNKVIDKNNIEECSLDQAKVQYNIAIIHRLQKRYDDALISLSYSLEIRQEHLPSNHYLIAEVLCNMGAIYSDLKDYYTALEFYILGEKILKKSLPSIHCTVIQIEQDIKTNYTEIT</sequence>
<dbReference type="Gene3D" id="2.40.70.10">
    <property type="entry name" value="Acid Proteases"/>
    <property type="match status" value="2"/>
</dbReference>
<reference evidence="8" key="1">
    <citation type="submission" date="2021-02" db="EMBL/GenBank/DDBJ databases">
        <authorList>
            <person name="Nowell W R."/>
        </authorList>
    </citation>
    <scope>NUCLEOTIDE SEQUENCE</scope>
</reference>
<dbReference type="InterPro" id="IPR021109">
    <property type="entry name" value="Peptidase_aspartic_dom_sf"/>
</dbReference>
<dbReference type="SUPFAM" id="SSF50630">
    <property type="entry name" value="Acid proteases"/>
    <property type="match status" value="1"/>
</dbReference>
<dbReference type="Pfam" id="PF00026">
    <property type="entry name" value="Asp"/>
    <property type="match status" value="2"/>
</dbReference>
<dbReference type="PANTHER" id="PTHR47966:SF51">
    <property type="entry name" value="BETA-SITE APP-CLEAVING ENZYME, ISOFORM A-RELATED"/>
    <property type="match status" value="1"/>
</dbReference>
<dbReference type="InterPro" id="IPR001461">
    <property type="entry name" value="Aspartic_peptidase_A1"/>
</dbReference>
<dbReference type="EMBL" id="CAJOBA010005159">
    <property type="protein sequence ID" value="CAF3734840.1"/>
    <property type="molecule type" value="Genomic_DNA"/>
</dbReference>
<evidence type="ECO:0000256" key="4">
    <source>
        <dbReference type="RuleBase" id="RU000454"/>
    </source>
</evidence>
<dbReference type="PANTHER" id="PTHR47966">
    <property type="entry name" value="BETA-SITE APP-CLEAVING ENZYME, ISOFORM A-RELATED"/>
    <property type="match status" value="1"/>
</dbReference>
<dbReference type="InterPro" id="IPR001969">
    <property type="entry name" value="Aspartic_peptidase_AS"/>
</dbReference>
<dbReference type="Proteomes" id="UP000677228">
    <property type="component" value="Unassembled WGS sequence"/>
</dbReference>
<keyword evidence="3" id="KW-1015">Disulfide bond</keyword>
<evidence type="ECO:0000256" key="1">
    <source>
        <dbReference type="ARBA" id="ARBA00007447"/>
    </source>
</evidence>
<feature type="active site" evidence="2">
    <location>
        <position position="225"/>
    </location>
</feature>
<evidence type="ECO:0000256" key="3">
    <source>
        <dbReference type="PIRSR" id="PIRSR601461-2"/>
    </source>
</evidence>
<evidence type="ECO:0000256" key="2">
    <source>
        <dbReference type="PIRSR" id="PIRSR601461-1"/>
    </source>
</evidence>
<protein>
    <recommendedName>
        <fullName evidence="7">Peptidase A1 domain-containing protein</fullName>
    </recommendedName>
</protein>
<proteinExistence type="inferred from homology"/>
<feature type="disulfide bond" evidence="3">
    <location>
        <begin position="73"/>
        <end position="83"/>
    </location>
</feature>
<keyword evidence="4" id="KW-0645">Protease</keyword>
<dbReference type="SUPFAM" id="SSF81901">
    <property type="entry name" value="HCP-like"/>
    <property type="match status" value="1"/>
</dbReference>
<evidence type="ECO:0000313" key="10">
    <source>
        <dbReference type="Proteomes" id="UP000677228"/>
    </source>
</evidence>